<feature type="compositionally biased region" description="Polar residues" evidence="1">
    <location>
        <begin position="333"/>
        <end position="353"/>
    </location>
</feature>
<dbReference type="OrthoDB" id="6766051at2759"/>
<feature type="chain" id="PRO_5040401456" evidence="3">
    <location>
        <begin position="21"/>
        <end position="461"/>
    </location>
</feature>
<evidence type="ECO:0000313" key="4">
    <source>
        <dbReference type="EMBL" id="CAH1100042.1"/>
    </source>
</evidence>
<feature type="compositionally biased region" description="Acidic residues" evidence="1">
    <location>
        <begin position="97"/>
        <end position="109"/>
    </location>
</feature>
<dbReference type="AlphaFoldDB" id="A0A9P0G7Y1"/>
<proteinExistence type="predicted"/>
<keyword evidence="2" id="KW-0812">Transmembrane</keyword>
<feature type="region of interest" description="Disordered" evidence="1">
    <location>
        <begin position="92"/>
        <end position="299"/>
    </location>
</feature>
<keyword evidence="3" id="KW-0732">Signal</keyword>
<feature type="compositionally biased region" description="Basic and acidic residues" evidence="1">
    <location>
        <begin position="424"/>
        <end position="461"/>
    </location>
</feature>
<sequence>MWKIGGIVLMIVLASRPTNGHVEDLLFENDADLDWPENDIWIAQQNNEDDSPRTLLERLCEHYDLAYKNEVIDCNQLQINLKPLKIDQHNLRKREADEEVEGSGEEDKGDEQPSHPSEHEIETETAPKETEKSKEETKSEPESKAAVEKTEASETPIPGVEPLQTTAASAEKVPAAEEPKSEEAKTQETDVKPDETKLEEPKTDSPEAQPEESKTDGSETKPEEPKTDGSETKPEEPKTDGSEAKPEEAKTEGSVAKPEEPKTDKTEVKPGEPKTDISEAPPVDLKPDEFEPKKEVPTELLEVPAVVGVEVELSEAGKGQESNAKKGRKLTQEDLNNQQSGNALVNANGNMIDTETKVGSMKPKESIKVAAPGEEPKSGAASEGGIRKNNSLLIGLFVAVLVVGAAAFSYNFVKKRRSKATAARSEHNGTNRTADQEEGREMKPLMKTEEQKNNVEFANEK</sequence>
<dbReference type="EMBL" id="OV651822">
    <property type="protein sequence ID" value="CAH1100042.1"/>
    <property type="molecule type" value="Genomic_DNA"/>
</dbReference>
<gene>
    <name evidence="4" type="ORF">PSYICH_LOCUS1491</name>
</gene>
<keyword evidence="2" id="KW-1133">Transmembrane helix</keyword>
<accession>A0A9P0G7Y1</accession>
<feature type="signal peptide" evidence="3">
    <location>
        <begin position="1"/>
        <end position="20"/>
    </location>
</feature>
<feature type="region of interest" description="Disordered" evidence="1">
    <location>
        <begin position="416"/>
        <end position="461"/>
    </location>
</feature>
<feature type="transmembrane region" description="Helical" evidence="2">
    <location>
        <begin position="392"/>
        <end position="413"/>
    </location>
</feature>
<organism evidence="4 5">
    <name type="scientific">Psylliodes chrysocephalus</name>
    <dbReference type="NCBI Taxonomy" id="3402493"/>
    <lineage>
        <taxon>Eukaryota</taxon>
        <taxon>Metazoa</taxon>
        <taxon>Ecdysozoa</taxon>
        <taxon>Arthropoda</taxon>
        <taxon>Hexapoda</taxon>
        <taxon>Insecta</taxon>
        <taxon>Pterygota</taxon>
        <taxon>Neoptera</taxon>
        <taxon>Endopterygota</taxon>
        <taxon>Coleoptera</taxon>
        <taxon>Polyphaga</taxon>
        <taxon>Cucujiformia</taxon>
        <taxon>Chrysomeloidea</taxon>
        <taxon>Chrysomelidae</taxon>
        <taxon>Galerucinae</taxon>
        <taxon>Alticini</taxon>
        <taxon>Psylliodes</taxon>
    </lineage>
</organism>
<evidence type="ECO:0000256" key="1">
    <source>
        <dbReference type="SAM" id="MobiDB-lite"/>
    </source>
</evidence>
<protein>
    <submittedName>
        <fullName evidence="4">Uncharacterized protein</fullName>
    </submittedName>
</protein>
<dbReference type="Proteomes" id="UP001153636">
    <property type="component" value="Chromosome 10"/>
</dbReference>
<feature type="compositionally biased region" description="Basic and acidic residues" evidence="1">
    <location>
        <begin position="174"/>
        <end position="277"/>
    </location>
</feature>
<keyword evidence="2" id="KW-0472">Membrane</keyword>
<evidence type="ECO:0000256" key="2">
    <source>
        <dbReference type="SAM" id="Phobius"/>
    </source>
</evidence>
<feature type="region of interest" description="Disordered" evidence="1">
    <location>
        <begin position="313"/>
        <end position="385"/>
    </location>
</feature>
<reference evidence="4" key="1">
    <citation type="submission" date="2022-01" db="EMBL/GenBank/DDBJ databases">
        <authorList>
            <person name="King R."/>
        </authorList>
    </citation>
    <scope>NUCLEOTIDE SEQUENCE</scope>
</reference>
<feature type="compositionally biased region" description="Basic and acidic residues" evidence="1">
    <location>
        <begin position="110"/>
        <end position="152"/>
    </location>
</feature>
<evidence type="ECO:0000313" key="5">
    <source>
        <dbReference type="Proteomes" id="UP001153636"/>
    </source>
</evidence>
<name>A0A9P0G7Y1_9CUCU</name>
<feature type="compositionally biased region" description="Basic and acidic residues" evidence="1">
    <location>
        <begin position="285"/>
        <end position="297"/>
    </location>
</feature>
<keyword evidence="5" id="KW-1185">Reference proteome</keyword>
<evidence type="ECO:0000256" key="3">
    <source>
        <dbReference type="SAM" id="SignalP"/>
    </source>
</evidence>